<protein>
    <submittedName>
        <fullName evidence="8">F-actin-capping protein subunit beta</fullName>
    </submittedName>
</protein>
<dbReference type="Gene3D" id="1.20.58.570">
    <property type="match status" value="1"/>
</dbReference>
<dbReference type="GO" id="GO:0051016">
    <property type="term" value="P:barbed-end actin filament capping"/>
    <property type="evidence" value="ECO:0007669"/>
    <property type="project" value="InterPro"/>
</dbReference>
<keyword evidence="3" id="KW-0117">Actin capping</keyword>
<dbReference type="InterPro" id="IPR042276">
    <property type="entry name" value="CapZ_alpha/beta_2"/>
</dbReference>
<dbReference type="Proteomes" id="UP000052943">
    <property type="component" value="Unassembled WGS sequence"/>
</dbReference>
<evidence type="ECO:0000256" key="6">
    <source>
        <dbReference type="ARBA" id="ARBA00023212"/>
    </source>
</evidence>
<dbReference type="OrthoDB" id="9979678at2759"/>
<comment type="caution">
    <text evidence="8">The sequence shown here is derived from an EMBL/GenBank/DDBJ whole genome shotgun (WGS) entry which is preliminary data.</text>
</comment>
<accession>A0A0W8BZL2</accession>
<comment type="similarity">
    <text evidence="2">Belongs to the F-actin-capping protein beta subunit family.</text>
</comment>
<dbReference type="EMBL" id="LNFO01005625">
    <property type="protein sequence ID" value="KUF77174.1"/>
    <property type="molecule type" value="Genomic_DNA"/>
</dbReference>
<dbReference type="PANTHER" id="PTHR10619">
    <property type="entry name" value="F-ACTIN-CAPPING PROTEIN SUBUNIT BETA"/>
    <property type="match status" value="1"/>
</dbReference>
<dbReference type="GO" id="GO:0000902">
    <property type="term" value="P:cell morphogenesis"/>
    <property type="evidence" value="ECO:0007669"/>
    <property type="project" value="TreeGrafter"/>
</dbReference>
<keyword evidence="4" id="KW-0963">Cytoplasm</keyword>
<evidence type="ECO:0000256" key="3">
    <source>
        <dbReference type="ARBA" id="ARBA00022467"/>
    </source>
</evidence>
<evidence type="ECO:0000256" key="1">
    <source>
        <dbReference type="ARBA" id="ARBA00004245"/>
    </source>
</evidence>
<sequence>MSADASGDGGMTSCLNLMRRMPPREVETDVYNLTRLVPSIADDLYQRVDQPLQVAVDPANGRKYLLCDYNRDGDSYRSPWTNQYDPPAADGEGFYPSETLRELEIQANEIFDSYRELYYQGGISSVYMWDLEPGFAACFLVKKDVVDQRFVEKGGWNSIHVIEVQEGSDVLDKGVKKATYRLTTSVLLSMKVNRPELGDLTLDGTLTRQAERTMEFEDQFAHVSNMGRMVEDMEIDMRSSLDGLYISKTREVINGMRKLQQGPAMANPFVGELNSAVLKHGQKKQQEICRHTFALLSIWHPPQNQRSLNPVPVASMIRERMSSTNGDNTENSDATLRLQSATVASRGTPSPPLEGCNEFLTSSQSRRRIAASILYTTIFSIVFFFSNSVVPTLHMSSNMPHLEEFFTHGDGAGFCLGSSAPEDAKPSRCEGGGLMDNGVLYLHGPKDAGQTSLLLQFGFTQVKAGKNVVLVMCGDAGASQQPAASEIVPLTACSKCNLPAQTGENNGIWSRIHIKYLRSYAELQYFLCSLHVVDKETSVLLIEGFERFFTGQSHMSNVYQTLAFLLEAQTYMKATTGSGIGVVTGNTDAFLLRNRPILRRWCRFLEIVPHVEEPDVLTLREEVEDDADLSEDTPRIQVKYEFAQPSDETSGKFQLLHVQTRPRK</sequence>
<dbReference type="InterPro" id="IPR001698">
    <property type="entry name" value="CAPZB"/>
</dbReference>
<dbReference type="PANTHER" id="PTHR10619:SF0">
    <property type="entry name" value="F-ACTIN-CAPPING PROTEIN SUBUNIT BETA ISOFORMS 1 AND 2"/>
    <property type="match status" value="1"/>
</dbReference>
<keyword evidence="6" id="KW-0206">Cytoskeleton</keyword>
<reference evidence="8 9" key="1">
    <citation type="submission" date="2015-11" db="EMBL/GenBank/DDBJ databases">
        <title>Genomes and virulence difference between two physiological races of Phytophthora nicotianae.</title>
        <authorList>
            <person name="Liu H."/>
            <person name="Ma X."/>
            <person name="Yu H."/>
            <person name="Fang D."/>
            <person name="Li Y."/>
            <person name="Wang X."/>
            <person name="Wang W."/>
            <person name="Dong Y."/>
            <person name="Xiao B."/>
        </authorList>
    </citation>
    <scope>NUCLEOTIDE SEQUENCE [LARGE SCALE GENOMIC DNA]</scope>
    <source>
        <strain evidence="9">race 0</strain>
    </source>
</reference>
<dbReference type="AlphaFoldDB" id="A0A0W8BZL2"/>
<dbReference type="GO" id="GO:0030036">
    <property type="term" value="P:actin cytoskeleton organization"/>
    <property type="evidence" value="ECO:0007669"/>
    <property type="project" value="InterPro"/>
</dbReference>
<proteinExistence type="inferred from homology"/>
<dbReference type="GO" id="GO:0008290">
    <property type="term" value="C:F-actin capping protein complex"/>
    <property type="evidence" value="ECO:0007669"/>
    <property type="project" value="InterPro"/>
</dbReference>
<keyword evidence="5" id="KW-0009">Actin-binding</keyword>
<name>A0A0W8BZL2_PHYNI</name>
<evidence type="ECO:0000256" key="7">
    <source>
        <dbReference type="SAM" id="MobiDB-lite"/>
    </source>
</evidence>
<dbReference type="InterPro" id="IPR037282">
    <property type="entry name" value="CapZ_alpha/beta"/>
</dbReference>
<dbReference type="STRING" id="4790.A0A0W8BZL2"/>
<dbReference type="InterPro" id="IPR019771">
    <property type="entry name" value="F-actin_capping_bsu_CS"/>
</dbReference>
<evidence type="ECO:0000313" key="8">
    <source>
        <dbReference type="EMBL" id="KUF77174.1"/>
    </source>
</evidence>
<dbReference type="InterPro" id="IPR043175">
    <property type="entry name" value="CAPZB_N"/>
</dbReference>
<dbReference type="FunFam" id="1.20.58.570:FF:000001">
    <property type="entry name" value="F-actin-capping protein subunit beta"/>
    <property type="match status" value="1"/>
</dbReference>
<dbReference type="FunFam" id="3.90.1150.210:FF:000006">
    <property type="entry name" value="F-actin-capping protein subunit beta"/>
    <property type="match status" value="1"/>
</dbReference>
<dbReference type="Gene3D" id="3.90.1150.210">
    <property type="entry name" value="F-actin capping protein, beta subunit"/>
    <property type="match status" value="1"/>
</dbReference>
<dbReference type="Pfam" id="PF01115">
    <property type="entry name" value="F_actin_cap_B"/>
    <property type="match status" value="1"/>
</dbReference>
<dbReference type="SUPFAM" id="SSF90096">
    <property type="entry name" value="Subunits of heterodimeric actin filament capping protein Capz"/>
    <property type="match status" value="1"/>
</dbReference>
<dbReference type="GO" id="GO:0051015">
    <property type="term" value="F:actin filament binding"/>
    <property type="evidence" value="ECO:0007669"/>
    <property type="project" value="TreeGrafter"/>
</dbReference>
<feature type="region of interest" description="Disordered" evidence="7">
    <location>
        <begin position="645"/>
        <end position="664"/>
    </location>
</feature>
<dbReference type="GO" id="GO:0005737">
    <property type="term" value="C:cytoplasm"/>
    <property type="evidence" value="ECO:0007669"/>
    <property type="project" value="InterPro"/>
</dbReference>
<evidence type="ECO:0000256" key="2">
    <source>
        <dbReference type="ARBA" id="ARBA00006039"/>
    </source>
</evidence>
<comment type="subcellular location">
    <subcellularLocation>
        <location evidence="1">Cytoplasm</location>
        <location evidence="1">Cytoskeleton</location>
    </subcellularLocation>
</comment>
<organism evidence="8 9">
    <name type="scientific">Phytophthora nicotianae</name>
    <name type="common">Potato buckeye rot agent</name>
    <name type="synonym">Phytophthora parasitica</name>
    <dbReference type="NCBI Taxonomy" id="4792"/>
    <lineage>
        <taxon>Eukaryota</taxon>
        <taxon>Sar</taxon>
        <taxon>Stramenopiles</taxon>
        <taxon>Oomycota</taxon>
        <taxon>Peronosporomycetes</taxon>
        <taxon>Peronosporales</taxon>
        <taxon>Peronosporaceae</taxon>
        <taxon>Phytophthora</taxon>
    </lineage>
</organism>
<evidence type="ECO:0000256" key="5">
    <source>
        <dbReference type="ARBA" id="ARBA00023203"/>
    </source>
</evidence>
<gene>
    <name evidence="8" type="ORF">AM587_10007276</name>
</gene>
<dbReference type="PRINTS" id="PR00192">
    <property type="entry name" value="FACTINCAPB"/>
</dbReference>
<evidence type="ECO:0000256" key="4">
    <source>
        <dbReference type="ARBA" id="ARBA00022490"/>
    </source>
</evidence>
<dbReference type="PROSITE" id="PS00231">
    <property type="entry name" value="F_ACTIN_CAPPING_BETA"/>
    <property type="match status" value="1"/>
</dbReference>
<evidence type="ECO:0000313" key="9">
    <source>
        <dbReference type="Proteomes" id="UP000052943"/>
    </source>
</evidence>